<evidence type="ECO:0000313" key="3">
    <source>
        <dbReference type="Proteomes" id="UP001353858"/>
    </source>
</evidence>
<keyword evidence="1" id="KW-0812">Transmembrane</keyword>
<reference evidence="3" key="1">
    <citation type="submission" date="2023-01" db="EMBL/GenBank/DDBJ databases">
        <title>Key to firefly adult light organ development and bioluminescence: homeobox transcription factors regulate luciferase expression and transportation to peroxisome.</title>
        <authorList>
            <person name="Fu X."/>
        </authorList>
    </citation>
    <scope>NUCLEOTIDE SEQUENCE [LARGE SCALE GENOMIC DNA]</scope>
</reference>
<organism evidence="2 3">
    <name type="scientific">Aquatica leii</name>
    <dbReference type="NCBI Taxonomy" id="1421715"/>
    <lineage>
        <taxon>Eukaryota</taxon>
        <taxon>Metazoa</taxon>
        <taxon>Ecdysozoa</taxon>
        <taxon>Arthropoda</taxon>
        <taxon>Hexapoda</taxon>
        <taxon>Insecta</taxon>
        <taxon>Pterygota</taxon>
        <taxon>Neoptera</taxon>
        <taxon>Endopterygota</taxon>
        <taxon>Coleoptera</taxon>
        <taxon>Polyphaga</taxon>
        <taxon>Elateriformia</taxon>
        <taxon>Elateroidea</taxon>
        <taxon>Lampyridae</taxon>
        <taxon>Luciolinae</taxon>
        <taxon>Aquatica</taxon>
    </lineage>
</organism>
<evidence type="ECO:0000313" key="2">
    <source>
        <dbReference type="EMBL" id="KAK4873096.1"/>
    </source>
</evidence>
<proteinExistence type="predicted"/>
<keyword evidence="1" id="KW-0472">Membrane</keyword>
<accession>A0AAN7P2X8</accession>
<evidence type="ECO:0000256" key="1">
    <source>
        <dbReference type="SAM" id="Phobius"/>
    </source>
</evidence>
<feature type="transmembrane region" description="Helical" evidence="1">
    <location>
        <begin position="120"/>
        <end position="141"/>
    </location>
</feature>
<dbReference type="Proteomes" id="UP001353858">
    <property type="component" value="Unassembled WGS sequence"/>
</dbReference>
<gene>
    <name evidence="2" type="ORF">RN001_015125</name>
</gene>
<keyword evidence="3" id="KW-1185">Reference proteome</keyword>
<dbReference type="EMBL" id="JARPUR010000007">
    <property type="protein sequence ID" value="KAK4873096.1"/>
    <property type="molecule type" value="Genomic_DNA"/>
</dbReference>
<keyword evidence="1" id="KW-1133">Transmembrane helix</keyword>
<sequence length="144" mass="16763">MIQVVHASENPKQHNAYSDYFFSVFLSDYDLTLVEGSANLIGNRAKVEKINTKSAKMEGFEPRWMLDRLDCGSLYWRRDNAGDKSRVKFRYDVEVKEFRKGEHEDMVADWIEYKESSSNLTMGMTAILCVMITVFLPWYIIGIN</sequence>
<name>A0AAN7P2X8_9COLE</name>
<comment type="caution">
    <text evidence="2">The sequence shown here is derived from an EMBL/GenBank/DDBJ whole genome shotgun (WGS) entry which is preliminary data.</text>
</comment>
<protein>
    <submittedName>
        <fullName evidence="2">Uncharacterized protein</fullName>
    </submittedName>
</protein>
<dbReference type="AlphaFoldDB" id="A0AAN7P2X8"/>